<dbReference type="AlphaFoldDB" id="A0A8T3VNM3"/>
<reference evidence="3" key="1">
    <citation type="submission" date="2019-04" db="EMBL/GenBank/DDBJ databases">
        <title>Evolution of Biomass-Degrading Anaerobic Consortia Revealed by Metagenomics.</title>
        <authorList>
            <person name="Peng X."/>
        </authorList>
    </citation>
    <scope>NUCLEOTIDE SEQUENCE</scope>
    <source>
        <strain evidence="3">SIG14</strain>
    </source>
</reference>
<dbReference type="Pfam" id="PF12102">
    <property type="entry name" value="MrcB_N"/>
    <property type="match status" value="1"/>
</dbReference>
<name>A0A8T3VNM3_METOL</name>
<evidence type="ECO:0000313" key="3">
    <source>
        <dbReference type="EMBL" id="MBE6511550.1"/>
    </source>
</evidence>
<dbReference type="Proteomes" id="UP000732619">
    <property type="component" value="Unassembled WGS sequence"/>
</dbReference>
<dbReference type="Gene3D" id="3.30.920.90">
    <property type="match status" value="1"/>
</dbReference>
<dbReference type="InterPro" id="IPR038587">
    <property type="entry name" value="Ribosomal_eL40_sf"/>
</dbReference>
<dbReference type="Gene3D" id="4.10.1060.50">
    <property type="match status" value="1"/>
</dbReference>
<evidence type="ECO:0000259" key="1">
    <source>
        <dbReference type="Pfam" id="PF12102"/>
    </source>
</evidence>
<gene>
    <name evidence="3" type="ORF">E7Z75_00155</name>
</gene>
<feature type="domain" description="Type IV methyl-directed restriction enzyme EcoKMcrB subunit DNA-binding" evidence="1">
    <location>
        <begin position="125"/>
        <end position="219"/>
    </location>
</feature>
<accession>A0A8T3VNM3</accession>
<comment type="caution">
    <text evidence="3">The sequence shown here is derived from an EMBL/GenBank/DDBJ whole genome shotgun (WGS) entry which is preliminary data.</text>
</comment>
<evidence type="ECO:0000259" key="2">
    <source>
        <dbReference type="Pfam" id="PF13240"/>
    </source>
</evidence>
<dbReference type="EMBL" id="SUTG01000001">
    <property type="protein sequence ID" value="MBE6511550.1"/>
    <property type="molecule type" value="Genomic_DNA"/>
</dbReference>
<protein>
    <submittedName>
        <fullName evidence="3">DUF3578 domain-containing protein</fullName>
    </submittedName>
</protein>
<organism evidence="3 4">
    <name type="scientific">Methanobrevibacter olleyae</name>
    <dbReference type="NCBI Taxonomy" id="294671"/>
    <lineage>
        <taxon>Archaea</taxon>
        <taxon>Methanobacteriati</taxon>
        <taxon>Methanobacteriota</taxon>
        <taxon>Methanomada group</taxon>
        <taxon>Methanobacteria</taxon>
        <taxon>Methanobacteriales</taxon>
        <taxon>Methanobacteriaceae</taxon>
        <taxon>Methanobrevibacter</taxon>
    </lineage>
</organism>
<sequence length="243" mass="28158">MSKICNKCGKENPENLTFCENCGSLLLNSQESIKDSKKEIKRESFVLKDDFERIFRDYLPQREKYGTVASPIAYFIKEDLLADFSYLIDGQVPCTGTSATVGVGNLAHCPQLFFWGDYGCNLELMFMFIFKADMSGVYLSMRYSGRLDSDESLKIKRDVYQYCIREHFPEFEFLESIDLKSDTAYSISYEKSTIISKFYPKDNIPFDEDLIKDMNEFIECGKLLCKLKPLNDEELVKKVMKKV</sequence>
<feature type="domain" description="Zinc-ribbon" evidence="2">
    <location>
        <begin position="5"/>
        <end position="24"/>
    </location>
</feature>
<dbReference type="Pfam" id="PF13240">
    <property type="entry name" value="Zn_Ribbon_1"/>
    <property type="match status" value="1"/>
</dbReference>
<evidence type="ECO:0000313" key="4">
    <source>
        <dbReference type="Proteomes" id="UP000732619"/>
    </source>
</evidence>
<proteinExistence type="predicted"/>
<dbReference type="InterPro" id="IPR021961">
    <property type="entry name" value="McrB_DNA-bd"/>
</dbReference>
<dbReference type="InterPro" id="IPR026870">
    <property type="entry name" value="Zinc_ribbon_dom"/>
</dbReference>